<organism evidence="1 2">
    <name type="scientific">Acetivibrio saccincola</name>
    <dbReference type="NCBI Taxonomy" id="1677857"/>
    <lineage>
        <taxon>Bacteria</taxon>
        <taxon>Bacillati</taxon>
        <taxon>Bacillota</taxon>
        <taxon>Clostridia</taxon>
        <taxon>Eubacteriales</taxon>
        <taxon>Oscillospiraceae</taxon>
        <taxon>Acetivibrio</taxon>
    </lineage>
</organism>
<evidence type="ECO:0000313" key="2">
    <source>
        <dbReference type="Proteomes" id="UP000239720"/>
    </source>
</evidence>
<name>A0A2S8R6P2_9FIRM</name>
<dbReference type="AlphaFoldDB" id="A0A2S8R6P2"/>
<reference evidence="1 2" key="1">
    <citation type="journal article" date="2018" name="Syst. Appl. Microbiol.">
        <title>Characterization and high-quality draft genome sequence of Herbivorax saccincola A7, an anaerobic, alkaliphilic, thermophilic, cellulolytic, and xylanolytic bacterium.</title>
        <authorList>
            <person name="Aikawa S."/>
            <person name="Baramee S."/>
            <person name="Sermsathanaswadi J."/>
            <person name="Thianheng P."/>
            <person name="Tachaapaikoon C."/>
            <person name="Shikata A."/>
            <person name="Waeonukul R."/>
            <person name="Pason P."/>
            <person name="Ratanakhanokchai K."/>
            <person name="Kosugi A."/>
        </authorList>
    </citation>
    <scope>NUCLEOTIDE SEQUENCE [LARGE SCALE GENOMIC DNA]</scope>
    <source>
        <strain evidence="1 2">A7</strain>
    </source>
</reference>
<accession>A0A2S8R6P2</accession>
<evidence type="ECO:0000313" key="1">
    <source>
        <dbReference type="EMBL" id="PQQ65462.1"/>
    </source>
</evidence>
<proteinExistence type="predicted"/>
<sequence length="118" mass="13918">MLLQILEQFRDLVIDKNTLIQLLPLELKKIKTDKPVEVCNRHVLLLLESYQKGVISKQWLLDWVNTVWFSGLFEYCDENCDCIASVMNELEEIDEDGKELTHEKINKYIHALENNIEI</sequence>
<gene>
    <name evidence="1" type="ORF">B9R14_00860</name>
</gene>
<dbReference type="OrthoDB" id="2086785at2"/>
<dbReference type="Proteomes" id="UP000239720">
    <property type="component" value="Unassembled WGS sequence"/>
</dbReference>
<comment type="caution">
    <text evidence="1">The sequence shown here is derived from an EMBL/GenBank/DDBJ whole genome shotgun (WGS) entry which is preliminary data.</text>
</comment>
<protein>
    <submittedName>
        <fullName evidence="1">Uncharacterized protein</fullName>
    </submittedName>
</protein>
<dbReference type="RefSeq" id="WP_105367392.1">
    <property type="nucleotide sequence ID" value="NZ_NEMB01000003.1"/>
</dbReference>
<dbReference type="EMBL" id="NEMB01000003">
    <property type="protein sequence ID" value="PQQ65462.1"/>
    <property type="molecule type" value="Genomic_DNA"/>
</dbReference>